<keyword evidence="2" id="KW-1185">Reference proteome</keyword>
<dbReference type="Proteomes" id="UP001060085">
    <property type="component" value="Linkage Group LG02"/>
</dbReference>
<evidence type="ECO:0000313" key="1">
    <source>
        <dbReference type="EMBL" id="KAI5677013.1"/>
    </source>
</evidence>
<evidence type="ECO:0000313" key="2">
    <source>
        <dbReference type="Proteomes" id="UP001060085"/>
    </source>
</evidence>
<accession>A0ACC0BWR4</accession>
<organism evidence="1 2">
    <name type="scientific">Catharanthus roseus</name>
    <name type="common">Madagascar periwinkle</name>
    <name type="synonym">Vinca rosea</name>
    <dbReference type="NCBI Taxonomy" id="4058"/>
    <lineage>
        <taxon>Eukaryota</taxon>
        <taxon>Viridiplantae</taxon>
        <taxon>Streptophyta</taxon>
        <taxon>Embryophyta</taxon>
        <taxon>Tracheophyta</taxon>
        <taxon>Spermatophyta</taxon>
        <taxon>Magnoliopsida</taxon>
        <taxon>eudicotyledons</taxon>
        <taxon>Gunneridae</taxon>
        <taxon>Pentapetalae</taxon>
        <taxon>asterids</taxon>
        <taxon>lamiids</taxon>
        <taxon>Gentianales</taxon>
        <taxon>Apocynaceae</taxon>
        <taxon>Rauvolfioideae</taxon>
        <taxon>Vinceae</taxon>
        <taxon>Catharanthinae</taxon>
        <taxon>Catharanthus</taxon>
    </lineage>
</organism>
<reference evidence="2" key="1">
    <citation type="journal article" date="2023" name="Nat. Plants">
        <title>Single-cell RNA sequencing provides a high-resolution roadmap for understanding the multicellular compartmentation of specialized metabolism.</title>
        <authorList>
            <person name="Sun S."/>
            <person name="Shen X."/>
            <person name="Li Y."/>
            <person name="Li Y."/>
            <person name="Wang S."/>
            <person name="Li R."/>
            <person name="Zhang H."/>
            <person name="Shen G."/>
            <person name="Guo B."/>
            <person name="Wei J."/>
            <person name="Xu J."/>
            <person name="St-Pierre B."/>
            <person name="Chen S."/>
            <person name="Sun C."/>
        </authorList>
    </citation>
    <scope>NUCLEOTIDE SEQUENCE [LARGE SCALE GENOMIC DNA]</scope>
</reference>
<proteinExistence type="predicted"/>
<sequence length="155" mass="18138">MDVDLITKIQDMSLNTEAKSQLEFGHRELEEGNQRFHPCCLFRIHSNKEIPFGVIFDTMVGLWDFPTPELVSIQPNRYKAFFSSEDDIYYIFKKGPWRIERCVVVLVRWKPDLFVTEEEFNIVDYSIHVYDLPEEAYTQKVAARVAACFACKSSV</sequence>
<gene>
    <name evidence="1" type="ORF">M9H77_07963</name>
</gene>
<comment type="caution">
    <text evidence="1">The sequence shown here is derived from an EMBL/GenBank/DDBJ whole genome shotgun (WGS) entry which is preliminary data.</text>
</comment>
<name>A0ACC0BWR4_CATRO</name>
<dbReference type="EMBL" id="CM044702">
    <property type="protein sequence ID" value="KAI5677013.1"/>
    <property type="molecule type" value="Genomic_DNA"/>
</dbReference>
<protein>
    <submittedName>
        <fullName evidence="1">Uncharacterized protein</fullName>
    </submittedName>
</protein>